<protein>
    <recommendedName>
        <fullName evidence="5">UDP-glucuronosyltransferase</fullName>
        <ecNumber evidence="5">2.4.1.17</ecNumber>
    </recommendedName>
</protein>
<gene>
    <name evidence="6" type="ORF">KGM_204212</name>
</gene>
<dbReference type="InterPro" id="IPR002213">
    <property type="entry name" value="UDP_glucos_trans"/>
</dbReference>
<dbReference type="GO" id="GO:0015020">
    <property type="term" value="F:glucuronosyltransferase activity"/>
    <property type="evidence" value="ECO:0007669"/>
    <property type="project" value="UniProtKB-EC"/>
</dbReference>
<dbReference type="CDD" id="cd03784">
    <property type="entry name" value="GT1_Gtf-like"/>
    <property type="match status" value="1"/>
</dbReference>
<comment type="caution">
    <text evidence="6">The sequence shown here is derived from an EMBL/GenBank/DDBJ whole genome shotgun (WGS) entry which is preliminary data.</text>
</comment>
<dbReference type="PANTHER" id="PTHR48043">
    <property type="entry name" value="EG:EG0003.4 PROTEIN-RELATED"/>
    <property type="match status" value="1"/>
</dbReference>
<dbReference type="InterPro" id="IPR050271">
    <property type="entry name" value="UDP-glycosyltransferase"/>
</dbReference>
<evidence type="ECO:0000256" key="5">
    <source>
        <dbReference type="RuleBase" id="RU362059"/>
    </source>
</evidence>
<dbReference type="Pfam" id="PF00201">
    <property type="entry name" value="UDPGT"/>
    <property type="match status" value="1"/>
</dbReference>
<sequence length="306" mass="35340">MNEWWIKNVRQELEIEENRIIRNIFGPETPNINELKKNVDMLFLNIHPIFVDNQPVPPDVIYVGGIHIKPRKELPKDLSKVLDSSKSGVIYFSMGTNIKKSHLPSETIQMFINTFSSLPYDILWKCDEDIQITSKNIKILKWFPQSDLLAHPKVKLFITQGGLQSTDEAINAGVPLIGLPMIADQWYNVEKYVHHKIGLKLDISTLTKEGLINAIETVITNNSYRQNILRLRALMQDQKEKPLERAVRWIEYTLRHGGTKHMRSGAGNLTWQQYYELELIIIAVAIILISMGLFLDSQLEVNWQLE</sequence>
<dbReference type="STRING" id="278856.A0A212FKM1"/>
<keyword evidence="3 4" id="KW-0808">Transferase</keyword>
<reference evidence="6 7" key="1">
    <citation type="journal article" date="2011" name="Cell">
        <title>The monarch butterfly genome yields insights into long-distance migration.</title>
        <authorList>
            <person name="Zhan S."/>
            <person name="Merlin C."/>
            <person name="Boore J.L."/>
            <person name="Reppert S.M."/>
        </authorList>
    </citation>
    <scope>NUCLEOTIDE SEQUENCE [LARGE SCALE GENOMIC DNA]</scope>
    <source>
        <strain evidence="6">F-2</strain>
    </source>
</reference>
<dbReference type="InParanoid" id="A0A212FKM1"/>
<dbReference type="GO" id="GO:0016020">
    <property type="term" value="C:membrane"/>
    <property type="evidence" value="ECO:0007669"/>
    <property type="project" value="UniProtKB-SubCell"/>
</dbReference>
<evidence type="ECO:0000256" key="1">
    <source>
        <dbReference type="ARBA" id="ARBA00009995"/>
    </source>
</evidence>
<evidence type="ECO:0000256" key="4">
    <source>
        <dbReference type="RuleBase" id="RU003718"/>
    </source>
</evidence>
<dbReference type="AlphaFoldDB" id="A0A212FKM1"/>
<keyword evidence="5" id="KW-1133">Transmembrane helix</keyword>
<comment type="subcellular location">
    <subcellularLocation>
        <location evidence="5">Membrane</location>
        <topology evidence="5">Single-pass membrane protein</topology>
    </subcellularLocation>
</comment>
<dbReference type="PANTHER" id="PTHR48043:SF159">
    <property type="entry name" value="EG:EG0003.4 PROTEIN-RELATED"/>
    <property type="match status" value="1"/>
</dbReference>
<dbReference type="eggNOG" id="KOG1192">
    <property type="taxonomic scope" value="Eukaryota"/>
</dbReference>
<keyword evidence="5" id="KW-0472">Membrane</keyword>
<name>A0A212FKM1_DANPL</name>
<dbReference type="PROSITE" id="PS00375">
    <property type="entry name" value="UDPGT"/>
    <property type="match status" value="1"/>
</dbReference>
<dbReference type="FunFam" id="3.40.50.2000:FF:000021">
    <property type="entry name" value="UDP-glucuronosyltransferase"/>
    <property type="match status" value="1"/>
</dbReference>
<dbReference type="Gene3D" id="3.40.50.2000">
    <property type="entry name" value="Glycogen Phosphorylase B"/>
    <property type="match status" value="1"/>
</dbReference>
<organism evidence="6 7">
    <name type="scientific">Danaus plexippus plexippus</name>
    <dbReference type="NCBI Taxonomy" id="278856"/>
    <lineage>
        <taxon>Eukaryota</taxon>
        <taxon>Metazoa</taxon>
        <taxon>Ecdysozoa</taxon>
        <taxon>Arthropoda</taxon>
        <taxon>Hexapoda</taxon>
        <taxon>Insecta</taxon>
        <taxon>Pterygota</taxon>
        <taxon>Neoptera</taxon>
        <taxon>Endopterygota</taxon>
        <taxon>Lepidoptera</taxon>
        <taxon>Glossata</taxon>
        <taxon>Ditrysia</taxon>
        <taxon>Papilionoidea</taxon>
        <taxon>Nymphalidae</taxon>
        <taxon>Danainae</taxon>
        <taxon>Danaini</taxon>
        <taxon>Danaina</taxon>
        <taxon>Danaus</taxon>
        <taxon>Danaus</taxon>
    </lineage>
</organism>
<evidence type="ECO:0000313" key="6">
    <source>
        <dbReference type="EMBL" id="OWR54293.1"/>
    </source>
</evidence>
<dbReference type="InterPro" id="IPR035595">
    <property type="entry name" value="UDP_glycos_trans_CS"/>
</dbReference>
<comment type="similarity">
    <text evidence="1 4">Belongs to the UDP-glycosyltransferase family.</text>
</comment>
<comment type="catalytic activity">
    <reaction evidence="5">
        <text>glucuronate acceptor + UDP-alpha-D-glucuronate = acceptor beta-D-glucuronoside + UDP + H(+)</text>
        <dbReference type="Rhea" id="RHEA:21032"/>
        <dbReference type="ChEBI" id="CHEBI:15378"/>
        <dbReference type="ChEBI" id="CHEBI:58052"/>
        <dbReference type="ChEBI" id="CHEBI:58223"/>
        <dbReference type="ChEBI" id="CHEBI:132367"/>
        <dbReference type="ChEBI" id="CHEBI:132368"/>
        <dbReference type="EC" id="2.4.1.17"/>
    </reaction>
</comment>
<keyword evidence="5" id="KW-0812">Transmembrane</keyword>
<dbReference type="EMBL" id="AGBW02008024">
    <property type="protein sequence ID" value="OWR54293.1"/>
    <property type="molecule type" value="Genomic_DNA"/>
</dbReference>
<evidence type="ECO:0000256" key="3">
    <source>
        <dbReference type="ARBA" id="ARBA00022679"/>
    </source>
</evidence>
<dbReference type="Proteomes" id="UP000007151">
    <property type="component" value="Unassembled WGS sequence"/>
</dbReference>
<dbReference type="EC" id="2.4.1.17" evidence="5"/>
<keyword evidence="2 4" id="KW-0328">Glycosyltransferase</keyword>
<feature type="transmembrane region" description="Helical" evidence="5">
    <location>
        <begin position="277"/>
        <end position="295"/>
    </location>
</feature>
<dbReference type="SUPFAM" id="SSF53756">
    <property type="entry name" value="UDP-Glycosyltransferase/glycogen phosphorylase"/>
    <property type="match status" value="1"/>
</dbReference>
<evidence type="ECO:0000256" key="2">
    <source>
        <dbReference type="ARBA" id="ARBA00022676"/>
    </source>
</evidence>
<accession>A0A212FKM1</accession>
<evidence type="ECO:0000313" key="7">
    <source>
        <dbReference type="Proteomes" id="UP000007151"/>
    </source>
</evidence>
<proteinExistence type="inferred from homology"/>
<dbReference type="KEGG" id="dpl:KGM_204212"/>
<keyword evidence="7" id="KW-1185">Reference proteome</keyword>